<dbReference type="EMBL" id="JAENIJ010000003">
    <property type="protein sequence ID" value="MBK1881274.1"/>
    <property type="molecule type" value="Genomic_DNA"/>
</dbReference>
<proteinExistence type="predicted"/>
<dbReference type="InterPro" id="IPR000917">
    <property type="entry name" value="Sulfatase_N"/>
</dbReference>
<protein>
    <submittedName>
        <fullName evidence="4">Sulfatase</fullName>
    </submittedName>
</protein>
<feature type="region of interest" description="Disordered" evidence="1">
    <location>
        <begin position="440"/>
        <end position="474"/>
    </location>
</feature>
<feature type="compositionally biased region" description="Basic and acidic residues" evidence="1">
    <location>
        <begin position="440"/>
        <end position="468"/>
    </location>
</feature>
<dbReference type="PANTHER" id="PTHR43751:SF1">
    <property type="entry name" value="SULFATASE ATSG-RELATED"/>
    <property type="match status" value="1"/>
</dbReference>
<dbReference type="Gene3D" id="3.40.720.10">
    <property type="entry name" value="Alkaline Phosphatase, subunit A"/>
    <property type="match status" value="1"/>
</dbReference>
<evidence type="ECO:0000256" key="2">
    <source>
        <dbReference type="SAM" id="SignalP"/>
    </source>
</evidence>
<feature type="chain" id="PRO_5037242982" evidence="2">
    <location>
        <begin position="29"/>
        <end position="474"/>
    </location>
</feature>
<feature type="domain" description="Sulfatase N-terminal" evidence="3">
    <location>
        <begin position="38"/>
        <end position="301"/>
    </location>
</feature>
<dbReference type="Proteomes" id="UP000603141">
    <property type="component" value="Unassembled WGS sequence"/>
</dbReference>
<feature type="signal peptide" evidence="2">
    <location>
        <begin position="1"/>
        <end position="28"/>
    </location>
</feature>
<name>A0A934S8F3_9BACT</name>
<evidence type="ECO:0000256" key="1">
    <source>
        <dbReference type="SAM" id="MobiDB-lite"/>
    </source>
</evidence>
<keyword evidence="2" id="KW-0732">Signal</keyword>
<evidence type="ECO:0000259" key="3">
    <source>
        <dbReference type="Pfam" id="PF00884"/>
    </source>
</evidence>
<gene>
    <name evidence="4" type="ORF">JIN85_02540</name>
</gene>
<dbReference type="CDD" id="cd16027">
    <property type="entry name" value="SGSH"/>
    <property type="match status" value="1"/>
</dbReference>
<dbReference type="PANTHER" id="PTHR43751">
    <property type="entry name" value="SULFATASE"/>
    <property type="match status" value="1"/>
</dbReference>
<dbReference type="AlphaFoldDB" id="A0A934S8F3"/>
<keyword evidence="5" id="KW-1185">Reference proteome</keyword>
<dbReference type="InterPro" id="IPR052701">
    <property type="entry name" value="GAG_Ulvan_Degrading_Sulfatases"/>
</dbReference>
<evidence type="ECO:0000313" key="4">
    <source>
        <dbReference type="EMBL" id="MBK1881274.1"/>
    </source>
</evidence>
<dbReference type="Pfam" id="PF00884">
    <property type="entry name" value="Sulfatase"/>
    <property type="match status" value="1"/>
</dbReference>
<reference evidence="4" key="1">
    <citation type="submission" date="2021-01" db="EMBL/GenBank/DDBJ databases">
        <title>Modified the classification status of verrucomicrobia.</title>
        <authorList>
            <person name="Feng X."/>
        </authorList>
    </citation>
    <scope>NUCLEOTIDE SEQUENCE</scope>
    <source>
        <strain evidence="4">KCTC 22041</strain>
    </source>
</reference>
<dbReference type="SUPFAM" id="SSF53649">
    <property type="entry name" value="Alkaline phosphatase-like"/>
    <property type="match status" value="1"/>
</dbReference>
<dbReference type="RefSeq" id="WP_200267328.1">
    <property type="nucleotide sequence ID" value="NZ_JAENIJ010000003.1"/>
</dbReference>
<accession>A0A934S8F3</accession>
<dbReference type="InterPro" id="IPR017850">
    <property type="entry name" value="Alkaline_phosphatase_core_sf"/>
</dbReference>
<comment type="caution">
    <text evidence="4">The sequence shown here is derived from an EMBL/GenBank/DDBJ whole genome shotgun (WGS) entry which is preliminary data.</text>
</comment>
<sequence length="474" mass="53475">MKRNKRNWILAGWMVIFGSVSFFQTACAAEEKTEESRPNFLIIVADDLCWRDLGFEGNQDVKTPNLDKLRTESMLLEGMFDPASTCSPTRHALYTGLYPIRSGAYPNHTRLYDGTRSLFSELKDAGYRVALQNKEHVGPVASFPYQHIEGADDLSVTRSFLSRDAKQPWFLVYASNDPHSPWTRGTPADPDKIKIPPYLHDNPVTRKLLAKYYGEVGKFDSQVGNLLKLLEETQQAENTLVLFVSEQGSSFPYGGKWSLYDNGIHASALARWPGKIKPGSNSKALMQYVDVAPTFLEAAGIDPTKVDVKCPDAKGNTGFDGRSFLSILEGGDDQLRDYIFSQHTTIRMFGAIGPYPMRAVRDQRYKLIRNLAPELTFSIGGLHKSQPLISWKKNAEKQHDDALAARVDWLFHRPGAELYDLQEDPYETKNLAEQPEMAEIKERLQKELDQWMDQQGDKGMETEKEAKNRGPAGD</sequence>
<evidence type="ECO:0000313" key="5">
    <source>
        <dbReference type="Proteomes" id="UP000603141"/>
    </source>
</evidence>
<organism evidence="4 5">
    <name type="scientific">Luteolibacter pohnpeiensis</name>
    <dbReference type="NCBI Taxonomy" id="454153"/>
    <lineage>
        <taxon>Bacteria</taxon>
        <taxon>Pseudomonadati</taxon>
        <taxon>Verrucomicrobiota</taxon>
        <taxon>Verrucomicrobiia</taxon>
        <taxon>Verrucomicrobiales</taxon>
        <taxon>Verrucomicrobiaceae</taxon>
        <taxon>Luteolibacter</taxon>
    </lineage>
</organism>